<reference evidence="1 2" key="1">
    <citation type="submission" date="2024-01" db="EMBL/GenBank/DDBJ databases">
        <title>The diversity of rhizobia nodulating Mimosa spp. in eleven states of Brazil covering several biomes is determined by host plant, location, and edaphic factors.</title>
        <authorList>
            <person name="Rouws L."/>
            <person name="Barauna A."/>
            <person name="Beukes C."/>
            <person name="De Faria S.M."/>
            <person name="Gross E."/>
            <person name="Dos Reis Junior F.B."/>
            <person name="Simon M."/>
            <person name="Maluk M."/>
            <person name="Odee D.W."/>
            <person name="Kenicer G."/>
            <person name="Young J.P.W."/>
            <person name="Reis V.M."/>
            <person name="Zilli J."/>
            <person name="James E.K."/>
        </authorList>
    </citation>
    <scope>NUCLEOTIDE SEQUENCE [LARGE SCALE GENOMIC DNA]</scope>
    <source>
        <strain evidence="1 2">JPY167</strain>
    </source>
</reference>
<sequence length="160" mass="18391">MTIKKDINERNREFWEKETQKFQERAAKRPHDLQHVVHKTSERVEDGAIGRVKSLEAQMAELDALRGADQSVRAKGRRKRARSHRDIVIDAMRPARREQRTFIEFLDSAEKGSISGIEIRRPGPRDGGKFLITCDELDSDAKFSKSTIEGWWTAADSQQS</sequence>
<evidence type="ECO:0000313" key="1">
    <source>
        <dbReference type="EMBL" id="MEM5419626.1"/>
    </source>
</evidence>
<accession>A0ABU9RHW9</accession>
<name>A0ABU9RHW9_9BURK</name>
<gene>
    <name evidence="1" type="ORF">VSR73_00870</name>
</gene>
<keyword evidence="2" id="KW-1185">Reference proteome</keyword>
<protein>
    <submittedName>
        <fullName evidence="1">Uncharacterized protein</fullName>
    </submittedName>
</protein>
<comment type="caution">
    <text evidence="1">The sequence shown here is derived from an EMBL/GenBank/DDBJ whole genome shotgun (WGS) entry which is preliminary data.</text>
</comment>
<proteinExistence type="predicted"/>
<dbReference type="RefSeq" id="WP_342945490.1">
    <property type="nucleotide sequence ID" value="NZ_JAYMRV010000001.1"/>
</dbReference>
<evidence type="ECO:0000313" key="2">
    <source>
        <dbReference type="Proteomes" id="UP001489897"/>
    </source>
</evidence>
<dbReference type="Proteomes" id="UP001489897">
    <property type="component" value="Unassembled WGS sequence"/>
</dbReference>
<organism evidence="1 2">
    <name type="scientific">Paraburkholderia ferrariae</name>
    <dbReference type="NCBI Taxonomy" id="386056"/>
    <lineage>
        <taxon>Bacteria</taxon>
        <taxon>Pseudomonadati</taxon>
        <taxon>Pseudomonadota</taxon>
        <taxon>Betaproteobacteria</taxon>
        <taxon>Burkholderiales</taxon>
        <taxon>Burkholderiaceae</taxon>
        <taxon>Paraburkholderia</taxon>
    </lineage>
</organism>
<dbReference type="EMBL" id="JAYMRV010000001">
    <property type="protein sequence ID" value="MEM5419626.1"/>
    <property type="molecule type" value="Genomic_DNA"/>
</dbReference>